<protein>
    <submittedName>
        <fullName evidence="2">UspA domain-containing protein</fullName>
    </submittedName>
</protein>
<dbReference type="InterPro" id="IPR006016">
    <property type="entry name" value="UspA"/>
</dbReference>
<reference evidence="2 3" key="1">
    <citation type="journal article" date="2014" name="PLoS Genet.">
        <title>Phylogenetically driven sequencing of extremely halophilic archaea reveals strategies for static and dynamic osmo-response.</title>
        <authorList>
            <person name="Becker E.A."/>
            <person name="Seitzer P.M."/>
            <person name="Tritt A."/>
            <person name="Larsen D."/>
            <person name="Krusor M."/>
            <person name="Yao A.I."/>
            <person name="Wu D."/>
            <person name="Madern D."/>
            <person name="Eisen J.A."/>
            <person name="Darling A.E."/>
            <person name="Facciotti M.T."/>
        </authorList>
    </citation>
    <scope>NUCLEOTIDE SEQUENCE [LARGE SCALE GENOMIC DNA]</scope>
    <source>
        <strain evidence="2 3">JCM 14089</strain>
    </source>
</reference>
<evidence type="ECO:0000259" key="1">
    <source>
        <dbReference type="Pfam" id="PF00582"/>
    </source>
</evidence>
<organism evidence="2 3">
    <name type="scientific">Natronorubrum sulfidifaciens JCM 14089</name>
    <dbReference type="NCBI Taxonomy" id="1230460"/>
    <lineage>
        <taxon>Archaea</taxon>
        <taxon>Methanobacteriati</taxon>
        <taxon>Methanobacteriota</taxon>
        <taxon>Stenosarchaea group</taxon>
        <taxon>Halobacteria</taxon>
        <taxon>Halobacteriales</taxon>
        <taxon>Natrialbaceae</taxon>
        <taxon>Natronorubrum</taxon>
    </lineage>
</organism>
<dbReference type="RefSeq" id="WP_008160899.1">
    <property type="nucleotide sequence ID" value="NZ_AOHX01000029.1"/>
</dbReference>
<dbReference type="PATRIC" id="fig|1230460.4.peg.1187"/>
<name>L9WB66_9EURY</name>
<feature type="domain" description="UspA" evidence="1">
    <location>
        <begin position="45"/>
        <end position="77"/>
    </location>
</feature>
<dbReference type="PRINTS" id="PR01438">
    <property type="entry name" value="UNVRSLSTRESS"/>
</dbReference>
<evidence type="ECO:0000313" key="2">
    <source>
        <dbReference type="EMBL" id="ELY46607.1"/>
    </source>
</evidence>
<sequence>MTRQFCSGPVRWHHTGPLRVEDALEQFPDARLTVLYVVGPMLEDADEHAIDGIVIGSHGREGTARYLLGSVAEQIVRWQRCR</sequence>
<dbReference type="EMBL" id="AOHX01000029">
    <property type="protein sequence ID" value="ELY46607.1"/>
    <property type="molecule type" value="Genomic_DNA"/>
</dbReference>
<dbReference type="SUPFAM" id="SSF52402">
    <property type="entry name" value="Adenine nucleotide alpha hydrolases-like"/>
    <property type="match status" value="1"/>
</dbReference>
<dbReference type="Gene3D" id="3.40.50.620">
    <property type="entry name" value="HUPs"/>
    <property type="match status" value="1"/>
</dbReference>
<dbReference type="InterPro" id="IPR014729">
    <property type="entry name" value="Rossmann-like_a/b/a_fold"/>
</dbReference>
<evidence type="ECO:0000313" key="3">
    <source>
        <dbReference type="Proteomes" id="UP000011661"/>
    </source>
</evidence>
<dbReference type="eggNOG" id="arCOG02053">
    <property type="taxonomic scope" value="Archaea"/>
</dbReference>
<comment type="caution">
    <text evidence="2">The sequence shown here is derived from an EMBL/GenBank/DDBJ whole genome shotgun (WGS) entry which is preliminary data.</text>
</comment>
<dbReference type="Pfam" id="PF00582">
    <property type="entry name" value="Usp"/>
    <property type="match status" value="1"/>
</dbReference>
<gene>
    <name evidence="2" type="ORF">C495_05853</name>
</gene>
<keyword evidence="3" id="KW-1185">Reference proteome</keyword>
<proteinExistence type="predicted"/>
<accession>L9WB66</accession>
<dbReference type="AlphaFoldDB" id="L9WB66"/>
<dbReference type="CDD" id="cd00293">
    <property type="entry name" value="USP-like"/>
    <property type="match status" value="1"/>
</dbReference>
<dbReference type="InterPro" id="IPR006015">
    <property type="entry name" value="Universal_stress_UspA"/>
</dbReference>
<dbReference type="STRING" id="1230460.C495_05853"/>
<dbReference type="Proteomes" id="UP000011661">
    <property type="component" value="Unassembled WGS sequence"/>
</dbReference>